<accession>A0ABT6M2B8</accession>
<sequence>MRRGFGHEKHLGDVVASYGIDLDVIHAWRSLRSLLGVRWLVEHSFDAFAPGYEGDVLRSRM</sequence>
<protein>
    <submittedName>
        <fullName evidence="1">Uncharacterized protein</fullName>
    </submittedName>
</protein>
<organism evidence="1 2">
    <name type="scientific">Streptomyces pseudovenezuelae</name>
    <dbReference type="NCBI Taxonomy" id="67350"/>
    <lineage>
        <taxon>Bacteria</taxon>
        <taxon>Bacillati</taxon>
        <taxon>Actinomycetota</taxon>
        <taxon>Actinomycetes</taxon>
        <taxon>Kitasatosporales</taxon>
        <taxon>Streptomycetaceae</taxon>
        <taxon>Streptomyces</taxon>
        <taxon>Streptomyces aurantiacus group</taxon>
    </lineage>
</organism>
<reference evidence="1 2" key="1">
    <citation type="submission" date="2023-04" db="EMBL/GenBank/DDBJ databases">
        <title>Forest soil microbial communities from Buena Vista Peninsula, Colon Province, Panama.</title>
        <authorList>
            <person name="Bouskill N."/>
        </authorList>
    </citation>
    <scope>NUCLEOTIDE SEQUENCE [LARGE SCALE GENOMIC DNA]</scope>
    <source>
        <strain evidence="1 2">GGS1</strain>
    </source>
</reference>
<keyword evidence="2" id="KW-1185">Reference proteome</keyword>
<comment type="caution">
    <text evidence="1">The sequence shown here is derived from an EMBL/GenBank/DDBJ whole genome shotgun (WGS) entry which is preliminary data.</text>
</comment>
<evidence type="ECO:0000313" key="2">
    <source>
        <dbReference type="Proteomes" id="UP001160499"/>
    </source>
</evidence>
<gene>
    <name evidence="1" type="ORF">M2283_009614</name>
</gene>
<dbReference type="EMBL" id="JARXVH010000031">
    <property type="protein sequence ID" value="MDH6222265.1"/>
    <property type="molecule type" value="Genomic_DNA"/>
</dbReference>
<evidence type="ECO:0000313" key="1">
    <source>
        <dbReference type="EMBL" id="MDH6222265.1"/>
    </source>
</evidence>
<proteinExistence type="predicted"/>
<dbReference type="Proteomes" id="UP001160499">
    <property type="component" value="Unassembled WGS sequence"/>
</dbReference>
<name>A0ABT6M2B8_9ACTN</name>